<dbReference type="Gene3D" id="1.20.120.1080">
    <property type="match status" value="1"/>
</dbReference>
<evidence type="ECO:0000256" key="2">
    <source>
        <dbReference type="ARBA" id="ARBA00022801"/>
    </source>
</evidence>
<dbReference type="PROSITE" id="PS00690">
    <property type="entry name" value="DEAH_ATP_HELICASE"/>
    <property type="match status" value="1"/>
</dbReference>
<dbReference type="InterPro" id="IPR014001">
    <property type="entry name" value="Helicase_ATP-bd"/>
</dbReference>
<dbReference type="SMART" id="SM00487">
    <property type="entry name" value="DEXDc"/>
    <property type="match status" value="1"/>
</dbReference>
<name>A0A6P1NTT7_9MICC</name>
<evidence type="ECO:0000256" key="4">
    <source>
        <dbReference type="ARBA" id="ARBA00022840"/>
    </source>
</evidence>
<organism evidence="8 9">
    <name type="scientific">Pseudarthrobacter psychrotolerans</name>
    <dbReference type="NCBI Taxonomy" id="2697569"/>
    <lineage>
        <taxon>Bacteria</taxon>
        <taxon>Bacillati</taxon>
        <taxon>Actinomycetota</taxon>
        <taxon>Actinomycetes</taxon>
        <taxon>Micrococcales</taxon>
        <taxon>Micrococcaceae</taxon>
        <taxon>Pseudarthrobacter</taxon>
    </lineage>
</organism>
<dbReference type="InterPro" id="IPR013689">
    <property type="entry name" value="RNA_helicase_ATP-dep_HrpB_C"/>
</dbReference>
<dbReference type="SMART" id="SM00490">
    <property type="entry name" value="HELICc"/>
    <property type="match status" value="1"/>
</dbReference>
<evidence type="ECO:0000259" key="6">
    <source>
        <dbReference type="PROSITE" id="PS51192"/>
    </source>
</evidence>
<reference evidence="8 9" key="1">
    <citation type="submission" date="2020-01" db="EMBL/GenBank/DDBJ databases">
        <title>Pseudarthrobacter psychrotolerans sp. nov., isolated from antarctic soil.</title>
        <authorList>
            <person name="Shin Y."/>
            <person name="Park W."/>
        </authorList>
    </citation>
    <scope>NUCLEOTIDE SEQUENCE [LARGE SCALE GENOMIC DNA]</scope>
    <source>
        <strain evidence="8 9">YJ56</strain>
    </source>
</reference>
<feature type="domain" description="Helicase ATP-binding" evidence="6">
    <location>
        <begin position="72"/>
        <end position="220"/>
    </location>
</feature>
<dbReference type="InterPro" id="IPR027417">
    <property type="entry name" value="P-loop_NTPase"/>
</dbReference>
<dbReference type="GO" id="GO:0016787">
    <property type="term" value="F:hydrolase activity"/>
    <property type="evidence" value="ECO:0007669"/>
    <property type="project" value="UniProtKB-KW"/>
</dbReference>
<keyword evidence="3 8" id="KW-0347">Helicase</keyword>
<dbReference type="InterPro" id="IPR011545">
    <property type="entry name" value="DEAD/DEAH_box_helicase_dom"/>
</dbReference>
<sequence>MLLSWSVTSSLTYPTAPVLPPVRDCGDNGRVIPPTNSDAVRPGTSAAGTFDLAAIGTGLAFAESLGELSSVLRAGGAAGTAVVQAPPGTGKTTLVPPLLANLTGHTKAPRRVVVTQPRRVAARAAARRLAALDGSRIGDRVGYTVRGERQAGPATVVEFVTPGILLRRLLDDPGLESIGAVILDEVHERGLETDLLLGMLSEVRQLRGDLTLVAMSATLDAPRFATLIGGAAGNAGTGHAGTADDGGGPAPVVDCPAALYPLAVEWVPSALPRLDDRGVTRGFLDHVADTAAQAHAAAMAQDAGTDALVFVPGAWEVSYVAARLRGRAAPGTEVLELHGQVSPAEQDQAVSGRRPGGPARIIVSTDLAESSLTVPGVRLVIDSGLTREPRRDASRGMSGLVTVSCSRASAEQRAGRAARQGPGRVVRCYDQRTYGAAPAHVTPEIAVADLTGAALVLACWGSPGGAGLALPDAPPAAAMGEAIEVLRELGAVARDGHATKLGRTLARVPSDPRLARALLDGAAAVGYRAAAEAVALVAGDQRAPGADLTRLLTALRTGKDPAARRWAEDVRRLEAIARKEATAVGRSDIATLASEATVTAAEAVGVVVALAFPDRVARRVPGDGPARYLLSSGTRAGLPAGSPLTGQEWLAVAEVSRASGRDAAGTGAVIRSAAPLIADTAEAAAGHLLTDTVEAQFSQGRVKARRERRLGAISLSSTPVRPSAEDGRAAVARALAKEGLATIGWSTAADALRRRLALLRRELGEPWPDVSEPALLARLDSWLGPELEKLAGGAATSSIDLTDPLRRLLPWPEAVRLAELAPEALKVPSGSMVRIDYPDVSDKAWSDGAGSDGAVPDQAGTGKAGADDAGRPVVAVKLQECFGWAETPRLVDGRVPVLFHLLSPARRPLAVTDDLASFWSGPYAQVRSEMRGRYPRHPWPEDPWTAQPTARTKARM</sequence>
<keyword evidence="9" id="KW-1185">Reference proteome</keyword>
<keyword evidence="1" id="KW-0547">Nucleotide-binding</keyword>
<feature type="region of interest" description="Disordered" evidence="5">
    <location>
        <begin position="846"/>
        <end position="868"/>
    </location>
</feature>
<evidence type="ECO:0000256" key="1">
    <source>
        <dbReference type="ARBA" id="ARBA00022741"/>
    </source>
</evidence>
<evidence type="ECO:0000259" key="7">
    <source>
        <dbReference type="PROSITE" id="PS51194"/>
    </source>
</evidence>
<dbReference type="PROSITE" id="PS51194">
    <property type="entry name" value="HELICASE_CTER"/>
    <property type="match status" value="1"/>
</dbReference>
<feature type="domain" description="Helicase C-terminal" evidence="7">
    <location>
        <begin position="291"/>
        <end position="456"/>
    </location>
</feature>
<dbReference type="InterPro" id="IPR001650">
    <property type="entry name" value="Helicase_C-like"/>
</dbReference>
<dbReference type="PANTHER" id="PTHR43519:SF1">
    <property type="entry name" value="ATP-DEPENDENT RNA HELICASE HRPB"/>
    <property type="match status" value="1"/>
</dbReference>
<dbReference type="SUPFAM" id="SSF52540">
    <property type="entry name" value="P-loop containing nucleoside triphosphate hydrolases"/>
    <property type="match status" value="1"/>
</dbReference>
<evidence type="ECO:0000256" key="3">
    <source>
        <dbReference type="ARBA" id="ARBA00022806"/>
    </source>
</evidence>
<dbReference type="PROSITE" id="PS51192">
    <property type="entry name" value="HELICASE_ATP_BIND_1"/>
    <property type="match status" value="1"/>
</dbReference>
<dbReference type="KEGG" id="psey:GU243_04020"/>
<proteinExistence type="predicted"/>
<dbReference type="Pfam" id="PF08482">
    <property type="entry name" value="HrpB_C"/>
    <property type="match status" value="2"/>
</dbReference>
<accession>A0A6P1NTT7</accession>
<dbReference type="Gene3D" id="3.40.50.300">
    <property type="entry name" value="P-loop containing nucleotide triphosphate hydrolases"/>
    <property type="match status" value="2"/>
</dbReference>
<dbReference type="AlphaFoldDB" id="A0A6P1NTT7"/>
<dbReference type="InterPro" id="IPR007502">
    <property type="entry name" value="Helicase-assoc_dom"/>
</dbReference>
<keyword evidence="4" id="KW-0067">ATP-binding</keyword>
<dbReference type="EMBL" id="CP047898">
    <property type="protein sequence ID" value="QHK22167.1"/>
    <property type="molecule type" value="Genomic_DNA"/>
</dbReference>
<dbReference type="PANTHER" id="PTHR43519">
    <property type="entry name" value="ATP-DEPENDENT RNA HELICASE HRPB"/>
    <property type="match status" value="1"/>
</dbReference>
<protein>
    <submittedName>
        <fullName evidence="8">DEAD/DEAH box helicase</fullName>
    </submittedName>
</protein>
<dbReference type="GO" id="GO:0004386">
    <property type="term" value="F:helicase activity"/>
    <property type="evidence" value="ECO:0007669"/>
    <property type="project" value="UniProtKB-KW"/>
</dbReference>
<dbReference type="GO" id="GO:0003676">
    <property type="term" value="F:nucleic acid binding"/>
    <property type="evidence" value="ECO:0007669"/>
    <property type="project" value="InterPro"/>
</dbReference>
<dbReference type="Pfam" id="PF00271">
    <property type="entry name" value="Helicase_C"/>
    <property type="match status" value="1"/>
</dbReference>
<evidence type="ECO:0000256" key="5">
    <source>
        <dbReference type="SAM" id="MobiDB-lite"/>
    </source>
</evidence>
<gene>
    <name evidence="8" type="ORF">GU243_04020</name>
</gene>
<dbReference type="CDD" id="cd18791">
    <property type="entry name" value="SF2_C_RHA"/>
    <property type="match status" value="1"/>
</dbReference>
<dbReference type="InterPro" id="IPR002464">
    <property type="entry name" value="DNA/RNA_helicase_DEAH_CS"/>
</dbReference>
<dbReference type="SMART" id="SM00847">
    <property type="entry name" value="HA2"/>
    <property type="match status" value="1"/>
</dbReference>
<evidence type="ECO:0000313" key="9">
    <source>
        <dbReference type="Proteomes" id="UP000464186"/>
    </source>
</evidence>
<dbReference type="Proteomes" id="UP000464186">
    <property type="component" value="Chromosome"/>
</dbReference>
<evidence type="ECO:0000313" key="8">
    <source>
        <dbReference type="EMBL" id="QHK22167.1"/>
    </source>
</evidence>
<keyword evidence="2" id="KW-0378">Hydrolase</keyword>
<dbReference type="GO" id="GO:0005524">
    <property type="term" value="F:ATP binding"/>
    <property type="evidence" value="ECO:0007669"/>
    <property type="project" value="UniProtKB-KW"/>
</dbReference>
<dbReference type="Pfam" id="PF00270">
    <property type="entry name" value="DEAD"/>
    <property type="match status" value="1"/>
</dbReference>